<proteinExistence type="predicted"/>
<dbReference type="EMBL" id="AMZH03004056">
    <property type="protein sequence ID" value="RRT70327.1"/>
    <property type="molecule type" value="Genomic_DNA"/>
</dbReference>
<dbReference type="Proteomes" id="UP000287651">
    <property type="component" value="Unassembled WGS sequence"/>
</dbReference>
<evidence type="ECO:0000256" key="1">
    <source>
        <dbReference type="SAM" id="MobiDB-lite"/>
    </source>
</evidence>
<reference evidence="2 3" key="1">
    <citation type="journal article" date="2014" name="Agronomy (Basel)">
        <title>A Draft Genome Sequence for Ensete ventricosum, the Drought-Tolerant Tree Against Hunger.</title>
        <authorList>
            <person name="Harrison J."/>
            <person name="Moore K.A."/>
            <person name="Paszkiewicz K."/>
            <person name="Jones T."/>
            <person name="Grant M."/>
            <person name="Ambacheew D."/>
            <person name="Muzemil S."/>
            <person name="Studholme D.J."/>
        </authorList>
    </citation>
    <scope>NUCLEOTIDE SEQUENCE [LARGE SCALE GENOMIC DNA]</scope>
</reference>
<feature type="region of interest" description="Disordered" evidence="1">
    <location>
        <begin position="1"/>
        <end position="37"/>
    </location>
</feature>
<accession>A0A427A244</accession>
<dbReference type="AlphaFoldDB" id="A0A427A244"/>
<name>A0A427A244_ENSVE</name>
<protein>
    <submittedName>
        <fullName evidence="2">Uncharacterized protein</fullName>
    </submittedName>
</protein>
<feature type="compositionally biased region" description="Polar residues" evidence="1">
    <location>
        <begin position="7"/>
        <end position="19"/>
    </location>
</feature>
<evidence type="ECO:0000313" key="2">
    <source>
        <dbReference type="EMBL" id="RRT70327.1"/>
    </source>
</evidence>
<gene>
    <name evidence="2" type="ORF">B296_00018868</name>
</gene>
<comment type="caution">
    <text evidence="2">The sequence shown here is derived from an EMBL/GenBank/DDBJ whole genome shotgun (WGS) entry which is preliminary data.</text>
</comment>
<sequence length="85" mass="9169">MKAERPQGSSPATRVQQPKSAGAKPATAKKVAQKPQEPKKVIAWDFPLYILLEIMITMACEERSYVSVCLLQVAGTAAKPTQAGK</sequence>
<organism evidence="2 3">
    <name type="scientific">Ensete ventricosum</name>
    <name type="common">Abyssinian banana</name>
    <name type="synonym">Musa ensete</name>
    <dbReference type="NCBI Taxonomy" id="4639"/>
    <lineage>
        <taxon>Eukaryota</taxon>
        <taxon>Viridiplantae</taxon>
        <taxon>Streptophyta</taxon>
        <taxon>Embryophyta</taxon>
        <taxon>Tracheophyta</taxon>
        <taxon>Spermatophyta</taxon>
        <taxon>Magnoliopsida</taxon>
        <taxon>Liliopsida</taxon>
        <taxon>Zingiberales</taxon>
        <taxon>Musaceae</taxon>
        <taxon>Ensete</taxon>
    </lineage>
</organism>
<evidence type="ECO:0000313" key="3">
    <source>
        <dbReference type="Proteomes" id="UP000287651"/>
    </source>
</evidence>